<feature type="non-terminal residue" evidence="1">
    <location>
        <position position="494"/>
    </location>
</feature>
<gene>
    <name evidence="1" type="ORF">JI739_24280</name>
</gene>
<dbReference type="EMBL" id="JAEQNA010000024">
    <property type="protein sequence ID" value="MBL0423469.1"/>
    <property type="molecule type" value="Genomic_DNA"/>
</dbReference>
<keyword evidence="2" id="KW-1185">Reference proteome</keyword>
<evidence type="ECO:0000313" key="1">
    <source>
        <dbReference type="EMBL" id="MBL0423469.1"/>
    </source>
</evidence>
<dbReference type="Proteomes" id="UP000613011">
    <property type="component" value="Unassembled WGS sequence"/>
</dbReference>
<proteinExistence type="predicted"/>
<dbReference type="AlphaFoldDB" id="A0A937D474"/>
<comment type="caution">
    <text evidence="1">The sequence shown here is derived from an EMBL/GenBank/DDBJ whole genome shotgun (WGS) entry which is preliminary data.</text>
</comment>
<sequence length="494" mass="49149">ISFSDVDLTDVHSVSAVTASSGALGTLTASVTTDTTNTGTGGVVTWNYSVPASAVEYLAAGQPKIETFTFTISDGNGGTVERTVSVTITGTNDGPIVSAEDVTGAVTELVTPASNLTDSGTISFSDVDLTDVHSVSAVTASSGALGTLTAQVTTDTTNTGTGGVVTWNYSVAASAVEYLAAGQPKIETFTFTISDGNGGTVERTVSVTITGTNDGPIVAAEDVTGAVTELVTPASNLTDSGTISFSDVDLTDVHSVSAVTASAGALGTLTAQVTTDTTNTGTGGVVTWNYSVAASAVEYLAAGQPKIETFTFTISDGNGGTVERTVSVTITGTNDGPIVSAEDVTGAVTELVSPAGDLTDSGTIAFSDVDLTDVHSVSGVTVSEGALGTLTANVTTDTTGNGTGGVVTWNYSVAASAVEYLAAGQPKVETFTFTLSDGNGGTVERTVSVTITGTNDGPIVAAEDVTGAVTELVTPASNLTDSGTISFSDVDLTD</sequence>
<dbReference type="RefSeq" id="WP_201686603.1">
    <property type="nucleotide sequence ID" value="NZ_JAEQNA010000024.1"/>
</dbReference>
<accession>A0A937D474</accession>
<dbReference type="NCBIfam" id="TIGR01965">
    <property type="entry name" value="VCBS_repeat"/>
    <property type="match status" value="4"/>
</dbReference>
<evidence type="ECO:0000313" key="2">
    <source>
        <dbReference type="Proteomes" id="UP000613011"/>
    </source>
</evidence>
<dbReference type="InterPro" id="IPR010221">
    <property type="entry name" value="VCBS_dom"/>
</dbReference>
<reference evidence="1" key="1">
    <citation type="submission" date="2021-01" db="EMBL/GenBank/DDBJ databases">
        <title>Ramlibacter sp. strain AW1 16S ribosomal RNA gene Genome sequencing and assembly.</title>
        <authorList>
            <person name="Kang M."/>
        </authorList>
    </citation>
    <scope>NUCLEOTIDE SEQUENCE</scope>
    <source>
        <strain evidence="1">AW1</strain>
    </source>
</reference>
<name>A0A937D474_9BURK</name>
<feature type="non-terminal residue" evidence="1">
    <location>
        <position position="1"/>
    </location>
</feature>
<protein>
    <submittedName>
        <fullName evidence="1">VCBS domain-containing protein</fullName>
    </submittedName>
</protein>
<organism evidence="1 2">
    <name type="scientific">Ramlibacter aurantiacus</name>
    <dbReference type="NCBI Taxonomy" id="2801330"/>
    <lineage>
        <taxon>Bacteria</taxon>
        <taxon>Pseudomonadati</taxon>
        <taxon>Pseudomonadota</taxon>
        <taxon>Betaproteobacteria</taxon>
        <taxon>Burkholderiales</taxon>
        <taxon>Comamonadaceae</taxon>
        <taxon>Ramlibacter</taxon>
    </lineage>
</organism>